<dbReference type="InterPro" id="IPR001394">
    <property type="entry name" value="Peptidase_C19_UCH"/>
</dbReference>
<dbReference type="Pfam" id="PF02493">
    <property type="entry name" value="MORN"/>
    <property type="match status" value="4"/>
</dbReference>
<dbReference type="InterPro" id="IPR013083">
    <property type="entry name" value="Znf_RING/FYVE/PHD"/>
</dbReference>
<evidence type="ECO:0000259" key="7">
    <source>
        <dbReference type="PROSITE" id="PS50144"/>
    </source>
</evidence>
<dbReference type="Gene3D" id="3.30.40.10">
    <property type="entry name" value="Zinc/RING finger domain, C3HC4 (zinc finger)"/>
    <property type="match status" value="1"/>
</dbReference>
<dbReference type="Gene3D" id="3.90.70.10">
    <property type="entry name" value="Cysteine proteinases"/>
    <property type="match status" value="1"/>
</dbReference>
<keyword evidence="4" id="KW-0863">Zinc-finger</keyword>
<dbReference type="GO" id="GO:0008270">
    <property type="term" value="F:zinc ion binding"/>
    <property type="evidence" value="ECO:0007669"/>
    <property type="project" value="UniProtKB-KW"/>
</dbReference>
<dbReference type="AlphaFoldDB" id="A0A9Q9ARW3"/>
<dbReference type="PANTHER" id="PTHR23084:SF263">
    <property type="entry name" value="MORN REPEAT-CONTAINING PROTEIN 1"/>
    <property type="match status" value="1"/>
</dbReference>
<keyword evidence="2" id="KW-0963">Cytoplasm</keyword>
<dbReference type="PROSITE" id="PS50089">
    <property type="entry name" value="ZF_RING_2"/>
    <property type="match status" value="1"/>
</dbReference>
<dbReference type="SUPFAM" id="SSF57850">
    <property type="entry name" value="RING/U-box"/>
    <property type="match status" value="1"/>
</dbReference>
<feature type="compositionally biased region" description="Basic and acidic residues" evidence="5">
    <location>
        <begin position="573"/>
        <end position="593"/>
    </location>
</feature>
<keyword evidence="4" id="KW-0862">Zinc</keyword>
<dbReference type="PROSITE" id="PS50235">
    <property type="entry name" value="USP_3"/>
    <property type="match status" value="1"/>
</dbReference>
<feature type="domain" description="USP" evidence="8">
    <location>
        <begin position="356"/>
        <end position="591"/>
    </location>
</feature>
<dbReference type="GO" id="GO:0016579">
    <property type="term" value="P:protein deubiquitination"/>
    <property type="evidence" value="ECO:0007669"/>
    <property type="project" value="InterPro"/>
</dbReference>
<evidence type="ECO:0000256" key="1">
    <source>
        <dbReference type="ARBA" id="ARBA00004496"/>
    </source>
</evidence>
<dbReference type="InterPro" id="IPR008974">
    <property type="entry name" value="TRAF-like"/>
</dbReference>
<dbReference type="EMBL" id="CP099420">
    <property type="protein sequence ID" value="USW51415.1"/>
    <property type="molecule type" value="Genomic_DNA"/>
</dbReference>
<dbReference type="InterPro" id="IPR003409">
    <property type="entry name" value="MORN"/>
</dbReference>
<evidence type="ECO:0000256" key="5">
    <source>
        <dbReference type="SAM" id="MobiDB-lite"/>
    </source>
</evidence>
<feature type="compositionally biased region" description="Acidic residues" evidence="5">
    <location>
        <begin position="88"/>
        <end position="100"/>
    </location>
</feature>
<dbReference type="Proteomes" id="UP001056384">
    <property type="component" value="Chromosome 3"/>
</dbReference>
<sequence length="895" mass="101080">MEQQHSGPVSARRSPPPPLPHLSTNTPPVNNGFPLPPELATPTHPVGPLVNDDAFANLWAEAGVPPPPGANNHIDVPNGDQAGGADSDQSDSEDDDNEQETGDHDGGDDGASDTSTSRNWQPLEQDAAENKLPCEDELKYIEAREEHSALDEDYWHQMTFPDVKDPEITVVETATIDWQIPSFNGTAQEPVSAEVMHSQVVHIGGYDWQIKFYPRGRRSEYPSVYLENVTMQSPDFAETEDFVRPPLPFLDCQPKVKKRRSVAAQLSVVLYNPSEPRVYNHRTEAFQFHKKSADIGWKYFTRFPRPQIALRQHGMRKALLTDDKLSFRAYIRVMNDPTGCLWDNSEKSADDTTAITGLRPFTQSLSYLAATIPLLHFSPFREFVKGLRMNGYFRSYFQHILFKMFTRRRSPHFGQRGETLPTDAMETLYRLRECLQRESVEDTETARRFNGLVGEFHPERNFACGPNRLDTKTHASVQEAVNKHTTPLSTPQLLTLELTRQYHDKETRKWKKVTNRVDVSDDLEVSGQKYTLFAFVTHCGHLQSSRYNTYVRPHGIRQGWYAYHDGRVTRLTEKQARDKHSGGRTMEGQDRAPGDGYDSPFDEFHNPDGEVTCAVMYARNDVRVQPSDVQVESWLPEKLRSAYALALADPPNSAVHEWDEHRFADRPIVDSQPALANGEAAARISELTARITATVEAATPEPPELRDGDGDIVMRDTDESSNYEVPENIEISGKGIRDWLGRPFYEGEWSGTEYHGTGHLIELNGDEYIGEFRDGEKNGWGKIILSSTGDIYEGTWEDSQMHGKGKLIEKSTGNVFEGNFREGRKHGEFILRGTVTDEDKSTCQICYDNPISTAFYDCGHVVACRDCAAQVDSCPMCRRRVVARLQLYGVRVTTS</sequence>
<dbReference type="SMART" id="SM00184">
    <property type="entry name" value="RING"/>
    <property type="match status" value="1"/>
</dbReference>
<dbReference type="InterPro" id="IPR001841">
    <property type="entry name" value="Znf_RING"/>
</dbReference>
<evidence type="ECO:0000313" key="10">
    <source>
        <dbReference type="Proteomes" id="UP001056384"/>
    </source>
</evidence>
<reference evidence="9" key="1">
    <citation type="submission" date="2022-06" db="EMBL/GenBank/DDBJ databases">
        <title>Complete genome sequences of two strains of the flax pathogen Septoria linicola.</title>
        <authorList>
            <person name="Lapalu N."/>
            <person name="Simon A."/>
            <person name="Demenou B."/>
            <person name="Paumier D."/>
            <person name="Guillot M.-P."/>
            <person name="Gout L."/>
            <person name="Valade R."/>
        </authorList>
    </citation>
    <scope>NUCLEOTIDE SEQUENCE</scope>
    <source>
        <strain evidence="9">SE15195</strain>
    </source>
</reference>
<protein>
    <submittedName>
        <fullName evidence="9">Zinc finger, RING-type, MATH/TRAF domain, Zinc finger, RING/FYVE/PHD-type</fullName>
    </submittedName>
</protein>
<dbReference type="Gene3D" id="2.60.210.10">
    <property type="entry name" value="Apoptosis, Tumor Necrosis Factor Receptor Associated Protein 2, Chain A"/>
    <property type="match status" value="1"/>
</dbReference>
<keyword evidence="10" id="KW-1185">Reference proteome</keyword>
<dbReference type="InterPro" id="IPR038765">
    <property type="entry name" value="Papain-like_cys_pep_sf"/>
</dbReference>
<dbReference type="PANTHER" id="PTHR23084">
    <property type="entry name" value="PHOSPHATIDYLINOSITOL-4-PHOSPHATE 5-KINASE RELATED"/>
    <property type="match status" value="1"/>
</dbReference>
<dbReference type="SUPFAM" id="SSF82185">
    <property type="entry name" value="Histone H3 K4-specific methyltransferase SET7/9 N-terminal domain"/>
    <property type="match status" value="1"/>
</dbReference>
<evidence type="ECO:0000256" key="2">
    <source>
        <dbReference type="ARBA" id="ARBA00022490"/>
    </source>
</evidence>
<evidence type="ECO:0000256" key="3">
    <source>
        <dbReference type="ARBA" id="ARBA00022737"/>
    </source>
</evidence>
<dbReference type="Pfam" id="PF13920">
    <property type="entry name" value="zf-C3HC4_3"/>
    <property type="match status" value="1"/>
</dbReference>
<dbReference type="SMART" id="SM00698">
    <property type="entry name" value="MORN"/>
    <property type="match status" value="4"/>
</dbReference>
<evidence type="ECO:0000259" key="8">
    <source>
        <dbReference type="PROSITE" id="PS50235"/>
    </source>
</evidence>
<dbReference type="Pfam" id="PF00443">
    <property type="entry name" value="UCH"/>
    <property type="match status" value="1"/>
</dbReference>
<evidence type="ECO:0000313" key="9">
    <source>
        <dbReference type="EMBL" id="USW51415.1"/>
    </source>
</evidence>
<feature type="region of interest" description="Disordered" evidence="5">
    <location>
        <begin position="1"/>
        <end position="132"/>
    </location>
</feature>
<feature type="region of interest" description="Disordered" evidence="5">
    <location>
        <begin position="573"/>
        <end position="599"/>
    </location>
</feature>
<dbReference type="GO" id="GO:0005737">
    <property type="term" value="C:cytoplasm"/>
    <property type="evidence" value="ECO:0007669"/>
    <property type="project" value="UniProtKB-SubCell"/>
</dbReference>
<keyword evidence="3" id="KW-0677">Repeat</keyword>
<feature type="domain" description="MATH" evidence="7">
    <location>
        <begin position="173"/>
        <end position="331"/>
    </location>
</feature>
<evidence type="ECO:0000259" key="6">
    <source>
        <dbReference type="PROSITE" id="PS50089"/>
    </source>
</evidence>
<feature type="domain" description="RING-type" evidence="6">
    <location>
        <begin position="843"/>
        <end position="878"/>
    </location>
</feature>
<dbReference type="SUPFAM" id="SSF49599">
    <property type="entry name" value="TRAF domain-like"/>
    <property type="match status" value="1"/>
</dbReference>
<dbReference type="CDD" id="cd16510">
    <property type="entry name" value="RING-HC_IAPs"/>
    <property type="match status" value="1"/>
</dbReference>
<proteinExistence type="predicted"/>
<dbReference type="PROSITE" id="PS50144">
    <property type="entry name" value="MATH"/>
    <property type="match status" value="1"/>
</dbReference>
<feature type="compositionally biased region" description="Low complexity" evidence="5">
    <location>
        <begin position="78"/>
        <end position="87"/>
    </location>
</feature>
<name>A0A9Q9ARW3_9PEZI</name>
<evidence type="ECO:0000256" key="4">
    <source>
        <dbReference type="PROSITE-ProRule" id="PRU00175"/>
    </source>
</evidence>
<comment type="subcellular location">
    <subcellularLocation>
        <location evidence="1">Cytoplasm</location>
    </subcellularLocation>
</comment>
<accession>A0A9Q9ARW3</accession>
<gene>
    <name evidence="9" type="ORF">Slin15195_G047340</name>
</gene>
<dbReference type="GO" id="GO:0004843">
    <property type="term" value="F:cysteine-type deubiquitinase activity"/>
    <property type="evidence" value="ECO:0007669"/>
    <property type="project" value="InterPro"/>
</dbReference>
<dbReference type="InterPro" id="IPR002083">
    <property type="entry name" value="MATH/TRAF_dom"/>
</dbReference>
<dbReference type="SUPFAM" id="SSF54001">
    <property type="entry name" value="Cysteine proteinases"/>
    <property type="match status" value="1"/>
</dbReference>
<dbReference type="InterPro" id="IPR028889">
    <property type="entry name" value="USP"/>
</dbReference>
<organism evidence="9 10">
    <name type="scientific">Septoria linicola</name>
    <dbReference type="NCBI Taxonomy" id="215465"/>
    <lineage>
        <taxon>Eukaryota</taxon>
        <taxon>Fungi</taxon>
        <taxon>Dikarya</taxon>
        <taxon>Ascomycota</taxon>
        <taxon>Pezizomycotina</taxon>
        <taxon>Dothideomycetes</taxon>
        <taxon>Dothideomycetidae</taxon>
        <taxon>Mycosphaerellales</taxon>
        <taxon>Mycosphaerellaceae</taxon>
        <taxon>Septoria</taxon>
    </lineage>
</organism>
<keyword evidence="4" id="KW-0479">Metal-binding</keyword>